<comment type="caution">
    <text evidence="2">The sequence shown here is derived from an EMBL/GenBank/DDBJ whole genome shotgun (WGS) entry which is preliminary data.</text>
</comment>
<dbReference type="PATRIC" id="fig|452.5.peg.1268"/>
<accession>A0A0W0Z5H4</accession>
<feature type="compositionally biased region" description="Basic residues" evidence="1">
    <location>
        <begin position="71"/>
        <end position="87"/>
    </location>
</feature>
<dbReference type="OrthoDB" id="5653090at2"/>
<organism evidence="2 3">
    <name type="scientific">Legionella spiritensis</name>
    <dbReference type="NCBI Taxonomy" id="452"/>
    <lineage>
        <taxon>Bacteria</taxon>
        <taxon>Pseudomonadati</taxon>
        <taxon>Pseudomonadota</taxon>
        <taxon>Gammaproteobacteria</taxon>
        <taxon>Legionellales</taxon>
        <taxon>Legionellaceae</taxon>
        <taxon>Legionella</taxon>
    </lineage>
</organism>
<feature type="compositionally biased region" description="Basic and acidic residues" evidence="1">
    <location>
        <begin position="49"/>
        <end position="62"/>
    </location>
</feature>
<evidence type="ECO:0000313" key="3">
    <source>
        <dbReference type="Proteomes" id="UP000054877"/>
    </source>
</evidence>
<dbReference type="AlphaFoldDB" id="A0A0W0Z5H4"/>
<evidence type="ECO:0000313" key="2">
    <source>
        <dbReference type="EMBL" id="KTD64337.1"/>
    </source>
</evidence>
<protein>
    <submittedName>
        <fullName evidence="2">Uncharacterized protein</fullName>
    </submittedName>
</protein>
<reference evidence="2 3" key="1">
    <citation type="submission" date="2015-11" db="EMBL/GenBank/DDBJ databases">
        <title>Genomic analysis of 38 Legionella species identifies large and diverse effector repertoires.</title>
        <authorList>
            <person name="Burstein D."/>
            <person name="Amaro F."/>
            <person name="Zusman T."/>
            <person name="Lifshitz Z."/>
            <person name="Cohen O."/>
            <person name="Gilbert J.A."/>
            <person name="Pupko T."/>
            <person name="Shuman H.A."/>
            <person name="Segal G."/>
        </authorList>
    </citation>
    <scope>NUCLEOTIDE SEQUENCE [LARGE SCALE GENOMIC DNA]</scope>
    <source>
        <strain evidence="2 3">Mt.St.Helens-9</strain>
    </source>
</reference>
<gene>
    <name evidence="2" type="ORF">Lspi_1144</name>
</gene>
<proteinExistence type="predicted"/>
<dbReference type="RefSeq" id="WP_058483082.1">
    <property type="nucleotide sequence ID" value="NZ_CAAAII010000005.1"/>
</dbReference>
<dbReference type="Proteomes" id="UP000054877">
    <property type="component" value="Unassembled WGS sequence"/>
</dbReference>
<sequence length="248" mass="28107">MKNNFGIPEGIVAAKKEEIRLAKLAEQEKYRLEAAKEDKNSQPMADTPETGKENEGENKDDLMLGMPGSGKLKHPTRTRPRHQHRRPSVGFSYAGPSFDPEKAEEKTMAVISRERLLEVLDTGFENYKKAVITGSTPGRPRGWLSSWRHGTAGDEKASTFQTTLHDAQTTEDVLKELDAFFSYKYTRYENHSLAAYLLDGINRGLQTFSLPSFVPDEKQHYDRDCWQRMKTVLSGGMPEEIEQNTINP</sequence>
<feature type="region of interest" description="Disordered" evidence="1">
    <location>
        <begin position="33"/>
        <end position="100"/>
    </location>
</feature>
<name>A0A0W0Z5H4_LEGSP</name>
<evidence type="ECO:0000256" key="1">
    <source>
        <dbReference type="SAM" id="MobiDB-lite"/>
    </source>
</evidence>
<keyword evidence="3" id="KW-1185">Reference proteome</keyword>
<dbReference type="EMBL" id="LNYX01000013">
    <property type="protein sequence ID" value="KTD64337.1"/>
    <property type="molecule type" value="Genomic_DNA"/>
</dbReference>